<accession>A0A1F5G410</accession>
<keyword evidence="2" id="KW-0472">Membrane</keyword>
<feature type="region of interest" description="Disordered" evidence="1">
    <location>
        <begin position="44"/>
        <end position="66"/>
    </location>
</feature>
<protein>
    <submittedName>
        <fullName evidence="3">Uncharacterized protein</fullName>
    </submittedName>
</protein>
<evidence type="ECO:0000313" key="3">
    <source>
        <dbReference type="EMBL" id="OGD86623.1"/>
    </source>
</evidence>
<proteinExistence type="predicted"/>
<evidence type="ECO:0000313" key="4">
    <source>
        <dbReference type="Proteomes" id="UP000176628"/>
    </source>
</evidence>
<dbReference type="EMBL" id="MFAV01000014">
    <property type="protein sequence ID" value="OGD86623.1"/>
    <property type="molecule type" value="Genomic_DNA"/>
</dbReference>
<sequence length="233" mass="25477">MDSTTNRIFLKTIVSTFIFLMLINILVLDWKLFGQKVASQDQSTATATKETGIWPDQTKTSTQKESDNSQIIEVCGANCIKTIEASTSALSKRIDELSPKTTTPTPTTISTNPKVSYIPLGISGASTQNTSWETISSQAIYLSGDDFPGYKNMTLEGYLKVKDGNGKAFARLFNTNDGTALLGSEMESSTWDYSLVESNQFGIASGKKLYKLQLKSLTGYEASVGTVRIRVNF</sequence>
<evidence type="ECO:0000256" key="1">
    <source>
        <dbReference type="SAM" id="MobiDB-lite"/>
    </source>
</evidence>
<gene>
    <name evidence="3" type="ORF">A2Z23_01120</name>
</gene>
<dbReference type="Proteomes" id="UP000176628">
    <property type="component" value="Unassembled WGS sequence"/>
</dbReference>
<feature type="transmembrane region" description="Helical" evidence="2">
    <location>
        <begin position="12"/>
        <end position="33"/>
    </location>
</feature>
<dbReference type="AlphaFoldDB" id="A0A1F5G410"/>
<reference evidence="3 4" key="1">
    <citation type="journal article" date="2016" name="Nat. Commun.">
        <title>Thousands of microbial genomes shed light on interconnected biogeochemical processes in an aquifer system.</title>
        <authorList>
            <person name="Anantharaman K."/>
            <person name="Brown C.T."/>
            <person name="Hug L.A."/>
            <person name="Sharon I."/>
            <person name="Castelle C.J."/>
            <person name="Probst A.J."/>
            <person name="Thomas B.C."/>
            <person name="Singh A."/>
            <person name="Wilkins M.J."/>
            <person name="Karaoz U."/>
            <person name="Brodie E.L."/>
            <person name="Williams K.H."/>
            <person name="Hubbard S.S."/>
            <person name="Banfield J.F."/>
        </authorList>
    </citation>
    <scope>NUCLEOTIDE SEQUENCE [LARGE SCALE GENOMIC DNA]</scope>
</reference>
<name>A0A1F5G410_9BACT</name>
<evidence type="ECO:0000256" key="2">
    <source>
        <dbReference type="SAM" id="Phobius"/>
    </source>
</evidence>
<comment type="caution">
    <text evidence="3">The sequence shown here is derived from an EMBL/GenBank/DDBJ whole genome shotgun (WGS) entry which is preliminary data.</text>
</comment>
<keyword evidence="2" id="KW-1133">Transmembrane helix</keyword>
<organism evidence="3 4">
    <name type="scientific">Candidatus Curtissbacteria bacterium RBG_16_39_7</name>
    <dbReference type="NCBI Taxonomy" id="1797707"/>
    <lineage>
        <taxon>Bacteria</taxon>
        <taxon>Candidatus Curtissiibacteriota</taxon>
    </lineage>
</organism>
<keyword evidence="2" id="KW-0812">Transmembrane</keyword>